<dbReference type="PANTHER" id="PTHR11937">
    <property type="entry name" value="ACTIN"/>
    <property type="match status" value="1"/>
</dbReference>
<dbReference type="AlphaFoldDB" id="A0A0V0QM55"/>
<keyword evidence="3" id="KW-0963">Cytoplasm</keyword>
<comment type="caution">
    <text evidence="8">The sequence shown here is derived from an EMBL/GenBank/DDBJ whole genome shotgun (WGS) entry which is preliminary data.</text>
</comment>
<dbReference type="OMA" id="WEDMQHL"/>
<dbReference type="GO" id="GO:0005856">
    <property type="term" value="C:cytoskeleton"/>
    <property type="evidence" value="ECO:0007669"/>
    <property type="project" value="UniProtKB-SubCell"/>
</dbReference>
<keyword evidence="5" id="KW-0206">Cytoskeleton</keyword>
<name>A0A0V0QM55_PSEPJ</name>
<sequence>MDSSPVICDSGTGFLKIGYASETFPKHTIPAMVGRPMLRYGQKIDDVEIKELMVGDEAAPYRSMLELSHPVYEGIVKNWDDMSLVWGYAFDKLKIKPEETSIFMTEAVLNPLKNRYKMAEVLFEEYNFKEMQIGIQALLSLYAEGLDTGLLLDAGDGVTHCIPVVQGFIQNHQIKRMNVAGRHLTEYLVKLLFQRGYAFNSSADFELIREIKEKYCFVSGDLALERKLSKETTIHEKEIRLPDNTCIKIGKERFEAAELLFNPFVGGFDYEGVSNMVFQSIQESSIDVRRQLYGSIIISGGTSMFPGFPTRLYNDLTRLYRERILKGNKQAENKMKIKIIDPPRRRYNVFIGAGIVANLYAKQPEMWVTKQEYEEYGAEKCMSKIAN</sequence>
<comment type="subcellular location">
    <subcellularLocation>
        <location evidence="1">Cytoplasm</location>
        <location evidence="1">Cytoskeleton</location>
    </subcellularLocation>
</comment>
<dbReference type="GO" id="GO:0016787">
    <property type="term" value="F:hydrolase activity"/>
    <property type="evidence" value="ECO:0007669"/>
    <property type="project" value="UniProtKB-KW"/>
</dbReference>
<evidence type="ECO:0000256" key="2">
    <source>
        <dbReference type="ARBA" id="ARBA00020098"/>
    </source>
</evidence>
<dbReference type="Pfam" id="PF00022">
    <property type="entry name" value="Actin"/>
    <property type="match status" value="1"/>
</dbReference>
<comment type="catalytic activity">
    <reaction evidence="6">
        <text>ATP + H2O = ADP + phosphate + H(+)</text>
        <dbReference type="Rhea" id="RHEA:13065"/>
        <dbReference type="ChEBI" id="CHEBI:15377"/>
        <dbReference type="ChEBI" id="CHEBI:15378"/>
        <dbReference type="ChEBI" id="CHEBI:30616"/>
        <dbReference type="ChEBI" id="CHEBI:43474"/>
        <dbReference type="ChEBI" id="CHEBI:456216"/>
    </reaction>
</comment>
<evidence type="ECO:0000313" key="9">
    <source>
        <dbReference type="Proteomes" id="UP000054937"/>
    </source>
</evidence>
<dbReference type="InterPro" id="IPR004001">
    <property type="entry name" value="Actin_CS"/>
</dbReference>
<reference evidence="8 9" key="1">
    <citation type="journal article" date="2015" name="Sci. Rep.">
        <title>Genome of the facultative scuticociliatosis pathogen Pseudocohnilembus persalinus provides insight into its virulence through horizontal gene transfer.</title>
        <authorList>
            <person name="Xiong J."/>
            <person name="Wang G."/>
            <person name="Cheng J."/>
            <person name="Tian M."/>
            <person name="Pan X."/>
            <person name="Warren A."/>
            <person name="Jiang C."/>
            <person name="Yuan D."/>
            <person name="Miao W."/>
        </authorList>
    </citation>
    <scope>NUCLEOTIDE SEQUENCE [LARGE SCALE GENOMIC DNA]</scope>
    <source>
        <strain evidence="8">36N120E</strain>
    </source>
</reference>
<proteinExistence type="inferred from homology"/>
<gene>
    <name evidence="8" type="ORF">PPERSA_05684</name>
</gene>
<evidence type="ECO:0000256" key="6">
    <source>
        <dbReference type="ARBA" id="ARBA00049360"/>
    </source>
</evidence>
<evidence type="ECO:0000256" key="7">
    <source>
        <dbReference type="RuleBase" id="RU000487"/>
    </source>
</evidence>
<dbReference type="FunFam" id="3.30.420.40:FF:000050">
    <property type="entry name" value="Actin, alpha skeletal muscle"/>
    <property type="match status" value="1"/>
</dbReference>
<dbReference type="InterPro" id="IPR004000">
    <property type="entry name" value="Actin"/>
</dbReference>
<dbReference type="PRINTS" id="PR00190">
    <property type="entry name" value="ACTIN"/>
</dbReference>
<dbReference type="OrthoDB" id="5132116at2759"/>
<dbReference type="PROSITE" id="PS00432">
    <property type="entry name" value="ACTINS_2"/>
    <property type="match status" value="1"/>
</dbReference>
<evidence type="ECO:0000256" key="4">
    <source>
        <dbReference type="ARBA" id="ARBA00022801"/>
    </source>
</evidence>
<dbReference type="Gene3D" id="3.30.420.40">
    <property type="match status" value="2"/>
</dbReference>
<evidence type="ECO:0000256" key="3">
    <source>
        <dbReference type="ARBA" id="ARBA00022490"/>
    </source>
</evidence>
<dbReference type="InParanoid" id="A0A0V0QM55"/>
<evidence type="ECO:0000256" key="1">
    <source>
        <dbReference type="ARBA" id="ARBA00004245"/>
    </source>
</evidence>
<keyword evidence="9" id="KW-1185">Reference proteome</keyword>
<dbReference type="EMBL" id="LDAU01000135">
    <property type="protein sequence ID" value="KRX03326.1"/>
    <property type="molecule type" value="Genomic_DNA"/>
</dbReference>
<dbReference type="InterPro" id="IPR043129">
    <property type="entry name" value="ATPase_NBD"/>
</dbReference>
<evidence type="ECO:0000313" key="8">
    <source>
        <dbReference type="EMBL" id="KRX03326.1"/>
    </source>
</evidence>
<dbReference type="Proteomes" id="UP000054937">
    <property type="component" value="Unassembled WGS sequence"/>
</dbReference>
<dbReference type="SMART" id="SM00268">
    <property type="entry name" value="ACTIN"/>
    <property type="match status" value="1"/>
</dbReference>
<dbReference type="SUPFAM" id="SSF53067">
    <property type="entry name" value="Actin-like ATPase domain"/>
    <property type="match status" value="2"/>
</dbReference>
<dbReference type="FunFam" id="3.90.640.10:FF:000007">
    <property type="entry name" value="Actin like 7B"/>
    <property type="match status" value="1"/>
</dbReference>
<keyword evidence="4" id="KW-0378">Hydrolase</keyword>
<accession>A0A0V0QM55</accession>
<protein>
    <recommendedName>
        <fullName evidence="2">Actin, cytoplasmic</fullName>
    </recommendedName>
</protein>
<organism evidence="8 9">
    <name type="scientific">Pseudocohnilembus persalinus</name>
    <name type="common">Ciliate</name>
    <dbReference type="NCBI Taxonomy" id="266149"/>
    <lineage>
        <taxon>Eukaryota</taxon>
        <taxon>Sar</taxon>
        <taxon>Alveolata</taxon>
        <taxon>Ciliophora</taxon>
        <taxon>Intramacronucleata</taxon>
        <taxon>Oligohymenophorea</taxon>
        <taxon>Scuticociliatia</taxon>
        <taxon>Philasterida</taxon>
        <taxon>Pseudocohnilembidae</taxon>
        <taxon>Pseudocohnilembus</taxon>
    </lineage>
</organism>
<evidence type="ECO:0000256" key="5">
    <source>
        <dbReference type="ARBA" id="ARBA00023212"/>
    </source>
</evidence>
<comment type="similarity">
    <text evidence="7">Belongs to the actin family.</text>
</comment>
<dbReference type="Gene3D" id="3.90.640.10">
    <property type="entry name" value="Actin, Chain A, domain 4"/>
    <property type="match status" value="1"/>
</dbReference>